<accession>A0A7W1XAN4</accession>
<dbReference type="PANTHER" id="PTHR10887:SF530">
    <property type="entry name" value="SUPERFAMILY I DNA HELICASES"/>
    <property type="match status" value="1"/>
</dbReference>
<protein>
    <recommendedName>
        <fullName evidence="6">DNA helicase</fullName>
    </recommendedName>
</protein>
<evidence type="ECO:0000259" key="3">
    <source>
        <dbReference type="Pfam" id="PF13087"/>
    </source>
</evidence>
<evidence type="ECO:0000259" key="2">
    <source>
        <dbReference type="Pfam" id="PF13086"/>
    </source>
</evidence>
<dbReference type="InterPro" id="IPR041677">
    <property type="entry name" value="DNA2/NAM7_AAA_11"/>
</dbReference>
<dbReference type="SUPFAM" id="SSF52540">
    <property type="entry name" value="P-loop containing nucleoside triphosphate hydrolases"/>
    <property type="match status" value="1"/>
</dbReference>
<keyword evidence="1" id="KW-0175">Coiled coil</keyword>
<organism evidence="4 5">
    <name type="scientific">Thermoactinomyces daqus</name>
    <dbReference type="NCBI Taxonomy" id="1329516"/>
    <lineage>
        <taxon>Bacteria</taxon>
        <taxon>Bacillati</taxon>
        <taxon>Bacillota</taxon>
        <taxon>Bacilli</taxon>
        <taxon>Bacillales</taxon>
        <taxon>Thermoactinomycetaceae</taxon>
        <taxon>Thermoactinomyces</taxon>
    </lineage>
</organism>
<dbReference type="InterPro" id="IPR027417">
    <property type="entry name" value="P-loop_NTPase"/>
</dbReference>
<dbReference type="AlphaFoldDB" id="A0A7W1XAN4"/>
<dbReference type="InterPro" id="IPR045055">
    <property type="entry name" value="DNA2/NAM7-like"/>
</dbReference>
<dbReference type="Pfam" id="PF13087">
    <property type="entry name" value="AAA_12"/>
    <property type="match status" value="1"/>
</dbReference>
<feature type="coiled-coil region" evidence="1">
    <location>
        <begin position="438"/>
        <end position="472"/>
    </location>
</feature>
<dbReference type="RefSeq" id="WP_033099863.1">
    <property type="nucleotide sequence ID" value="NZ_JACEIP010000011.1"/>
</dbReference>
<evidence type="ECO:0000256" key="1">
    <source>
        <dbReference type="SAM" id="Coils"/>
    </source>
</evidence>
<proteinExistence type="predicted"/>
<keyword evidence="5" id="KW-1185">Reference proteome</keyword>
<dbReference type="InterPro" id="IPR041679">
    <property type="entry name" value="DNA2/NAM7-like_C"/>
</dbReference>
<name>A0A7W1XAN4_9BACL</name>
<gene>
    <name evidence="4" type="ORF">H1164_09165</name>
</gene>
<dbReference type="Gene3D" id="3.40.50.300">
    <property type="entry name" value="P-loop containing nucleotide triphosphate hydrolases"/>
    <property type="match status" value="2"/>
</dbReference>
<dbReference type="EMBL" id="JACEIP010000011">
    <property type="protein sequence ID" value="MBA4543069.1"/>
    <property type="molecule type" value="Genomic_DNA"/>
</dbReference>
<dbReference type="GO" id="GO:0004386">
    <property type="term" value="F:helicase activity"/>
    <property type="evidence" value="ECO:0007669"/>
    <property type="project" value="InterPro"/>
</dbReference>
<dbReference type="Proteomes" id="UP000530514">
    <property type="component" value="Unassembled WGS sequence"/>
</dbReference>
<dbReference type="Pfam" id="PF13086">
    <property type="entry name" value="AAA_11"/>
    <property type="match status" value="1"/>
</dbReference>
<dbReference type="CDD" id="cd18808">
    <property type="entry name" value="SF1_C_Upf1"/>
    <property type="match status" value="1"/>
</dbReference>
<sequence>MGKEQDVLRYYFRCFRDDGLSSKLGEGVNLSYQEMERGIVSEEFLRRLLKSGKLEEGEIEYHVCPVVLMHEKDKFQTVAPLYIPACIKDGRFFPIPHRPPYISREYLSPSSEDKVAVGSVEKMDRYVMKHPYMAQDHWEEAWHYAEEMFRAVTGSTMRTFAIKGYARSETGRVIPLPEKPQGSAIESAYQELLSQDRLPVLLKEYLSLEDREKVPLLSAEAGADKHLGQMNGVFPLSDGQRESLHHLFSIENGEILAVNGPPGTGKTTLIQNVVASLWVEAALQEKEPPIIVAASTNNQAVTNILESFAKEGMLSESHSSEWMEKIKKLRGRWLPDVKSYGIYFPSSDKAKKLQEKGHDYQIVRFNGENFMEGLEERRKFHELKNKFIERYQQFAKRSAHSIKEIRAHLHEELKKTHQAILDGMELARKLEDGRKQLHAEFEGSLETLQKREQEWKEQLEEKDRLLDQTEALKQSWRAFRRKEPLIWKILSLFTSVEEKREGRNREFIAQWREKAPFVFSSFSTSSIEQSIVHYHDEVRKDWEETSACLQKAKALLHTLNEGKKEFNRWLVAFGRTGTDDLPDLGSVLRELDRTLRYEAFLLATHYWEARWLEEVEGLPRLEQIREKRPTPKERRIELYHRYAKLAPCFVSTLHMLPQIMSVWQKDPLAYEKNKGKTEYLFEVIDLLIIDEAGQVAPQIAAPSFALARKALVVGDTLQIEPVVSLPSAVDVGNLLGFKVMKDLSQLEEMEAKGITAAKGNVMKIAQRRSKYQKNELAGGMFLAEHRRCVPEIIGFCNSLAYDNNLIAARPNEHKYDFLPHMGYADIEGQAEADGTSKFNVMEAEAIASWLKRNKEKILDRSNRKAGSKRELGEIVGIVTPFRYQSTLIKAFLSECGIEGITVGTLHALQGAERDIILFSAVDTSAKGNAFYDRKPNMLNVAVSRAKDSFIVFANWKKFGRVNHLPSGKLRSFIPEENKVYEQKDEKPVEQLLRQMANRNSHRSEKWNKGEHKIIQQIIHIHENRGQVIINKDQSKVEVVQNQSGS</sequence>
<reference evidence="4 5" key="1">
    <citation type="submission" date="2020-07" db="EMBL/GenBank/DDBJ databases">
        <authorList>
            <person name="Feng H."/>
        </authorList>
    </citation>
    <scope>NUCLEOTIDE SEQUENCE [LARGE SCALE GENOMIC DNA]</scope>
    <source>
        <strain evidence="5">s-11</strain>
    </source>
</reference>
<evidence type="ECO:0000313" key="5">
    <source>
        <dbReference type="Proteomes" id="UP000530514"/>
    </source>
</evidence>
<evidence type="ECO:0000313" key="4">
    <source>
        <dbReference type="EMBL" id="MBA4543069.1"/>
    </source>
</evidence>
<comment type="caution">
    <text evidence="4">The sequence shown here is derived from an EMBL/GenBank/DDBJ whole genome shotgun (WGS) entry which is preliminary data.</text>
</comment>
<dbReference type="OrthoDB" id="9757917at2"/>
<evidence type="ECO:0008006" key="6">
    <source>
        <dbReference type="Google" id="ProtNLM"/>
    </source>
</evidence>
<dbReference type="PANTHER" id="PTHR10887">
    <property type="entry name" value="DNA2/NAM7 HELICASE FAMILY"/>
    <property type="match status" value="1"/>
</dbReference>
<dbReference type="InterPro" id="IPR047187">
    <property type="entry name" value="SF1_C_Upf1"/>
</dbReference>
<feature type="domain" description="DNA2/NAM7 helicase helicase" evidence="2">
    <location>
        <begin position="236"/>
        <end position="466"/>
    </location>
</feature>
<feature type="domain" description="DNA2/NAM7 helicase-like C-terminal" evidence="3">
    <location>
        <begin position="779"/>
        <end position="954"/>
    </location>
</feature>